<dbReference type="Gene3D" id="2.60.40.1400">
    <property type="entry name" value="G protein-activated inward rectifier potassium channel 1"/>
    <property type="match status" value="1"/>
</dbReference>
<keyword evidence="3 11" id="KW-0633">Potassium transport</keyword>
<evidence type="ECO:0000256" key="8">
    <source>
        <dbReference type="ARBA" id="ARBA00023065"/>
    </source>
</evidence>
<feature type="transmembrane region" description="Helical" evidence="13">
    <location>
        <begin position="57"/>
        <end position="79"/>
    </location>
</feature>
<dbReference type="InterPro" id="IPR041647">
    <property type="entry name" value="IRK_C"/>
</dbReference>
<keyword evidence="7 13" id="KW-1133">Transmembrane helix</keyword>
<feature type="region of interest" description="Disordered" evidence="12">
    <location>
        <begin position="307"/>
        <end position="338"/>
    </location>
</feature>
<feature type="transmembrane region" description="Helical" evidence="13">
    <location>
        <begin position="123"/>
        <end position="144"/>
    </location>
</feature>
<dbReference type="InterPro" id="IPR014756">
    <property type="entry name" value="Ig_E-set"/>
</dbReference>
<evidence type="ECO:0000256" key="1">
    <source>
        <dbReference type="ARBA" id="ARBA00004141"/>
    </source>
</evidence>
<dbReference type="SUPFAM" id="SSF81324">
    <property type="entry name" value="Voltage-gated potassium channels"/>
    <property type="match status" value="1"/>
</dbReference>
<organism evidence="15 16">
    <name type="scientific">Durusdinium trenchii</name>
    <dbReference type="NCBI Taxonomy" id="1381693"/>
    <lineage>
        <taxon>Eukaryota</taxon>
        <taxon>Sar</taxon>
        <taxon>Alveolata</taxon>
        <taxon>Dinophyceae</taxon>
        <taxon>Suessiales</taxon>
        <taxon>Symbiodiniaceae</taxon>
        <taxon>Durusdinium</taxon>
    </lineage>
</organism>
<comment type="caution">
    <text evidence="15">The sequence shown here is derived from an EMBL/GenBank/DDBJ whole genome shotgun (WGS) entry which is preliminary data.</text>
</comment>
<reference evidence="15 16" key="1">
    <citation type="submission" date="2024-02" db="EMBL/GenBank/DDBJ databases">
        <authorList>
            <person name="Chen Y."/>
            <person name="Shah S."/>
            <person name="Dougan E. K."/>
            <person name="Thang M."/>
            <person name="Chan C."/>
        </authorList>
    </citation>
    <scope>NUCLEOTIDE SEQUENCE [LARGE SCALE GENOMIC DNA]</scope>
</reference>
<evidence type="ECO:0000256" key="7">
    <source>
        <dbReference type="ARBA" id="ARBA00022989"/>
    </source>
</evidence>
<gene>
    <name evidence="15" type="ORF">SCF082_LOCUS39651</name>
</gene>
<keyword evidence="10 11" id="KW-0407">Ion channel</keyword>
<protein>
    <submittedName>
        <fullName evidence="15">Inward rectifier potassium channel Kirbac3.1</fullName>
    </submittedName>
</protein>
<evidence type="ECO:0000259" key="14">
    <source>
        <dbReference type="Pfam" id="PF17655"/>
    </source>
</evidence>
<evidence type="ECO:0000256" key="11">
    <source>
        <dbReference type="RuleBase" id="RU003822"/>
    </source>
</evidence>
<accession>A0ABP0Q5Q0</accession>
<keyword evidence="4 11" id="KW-0812">Transmembrane</keyword>
<dbReference type="EMBL" id="CAXAMM010039073">
    <property type="protein sequence ID" value="CAK9083536.1"/>
    <property type="molecule type" value="Genomic_DNA"/>
</dbReference>
<comment type="similarity">
    <text evidence="11">Belongs to the inward rectifier-type potassium channel (TC 1.A.2.1) family.</text>
</comment>
<keyword evidence="16" id="KW-1185">Reference proteome</keyword>
<evidence type="ECO:0000256" key="6">
    <source>
        <dbReference type="ARBA" id="ARBA00022958"/>
    </source>
</evidence>
<dbReference type="PANTHER" id="PTHR11767:SF102">
    <property type="entry name" value="INWARDLY RECTIFYING POTASSIUM CHANNEL 1, ISOFORM F"/>
    <property type="match status" value="1"/>
</dbReference>
<keyword evidence="6 11" id="KW-0630">Potassium</keyword>
<dbReference type="Pfam" id="PF17655">
    <property type="entry name" value="IRK_C"/>
    <property type="match status" value="1"/>
</dbReference>
<evidence type="ECO:0000256" key="4">
    <source>
        <dbReference type="ARBA" id="ARBA00022692"/>
    </source>
</evidence>
<evidence type="ECO:0000313" key="16">
    <source>
        <dbReference type="Proteomes" id="UP001642464"/>
    </source>
</evidence>
<evidence type="ECO:0000256" key="5">
    <source>
        <dbReference type="ARBA" id="ARBA00022882"/>
    </source>
</evidence>
<comment type="subcellular location">
    <subcellularLocation>
        <location evidence="1 11">Membrane</location>
        <topology evidence="1 11">Multi-pass membrane protein</topology>
    </subcellularLocation>
</comment>
<keyword evidence="5 11" id="KW-0851">Voltage-gated channel</keyword>
<evidence type="ECO:0000256" key="12">
    <source>
        <dbReference type="SAM" id="MobiDB-lite"/>
    </source>
</evidence>
<dbReference type="InterPro" id="IPR016449">
    <property type="entry name" value="K_chnl_inward-rec_Kir"/>
</dbReference>
<evidence type="ECO:0000256" key="10">
    <source>
        <dbReference type="ARBA" id="ARBA00023303"/>
    </source>
</evidence>
<dbReference type="SUPFAM" id="SSF81296">
    <property type="entry name" value="E set domains"/>
    <property type="match status" value="1"/>
</dbReference>
<evidence type="ECO:0000256" key="2">
    <source>
        <dbReference type="ARBA" id="ARBA00022448"/>
    </source>
</evidence>
<keyword evidence="9 13" id="KW-0472">Membrane</keyword>
<dbReference type="PANTHER" id="PTHR11767">
    <property type="entry name" value="INWARD RECTIFIER POTASSIUM CHANNEL"/>
    <property type="match status" value="1"/>
</dbReference>
<dbReference type="GO" id="GO:0034220">
    <property type="term" value="P:monoatomic ion transmembrane transport"/>
    <property type="evidence" value="ECO:0007669"/>
    <property type="project" value="UniProtKB-KW"/>
</dbReference>
<sequence>MRAYGFRRPSITTAGQVPELPVQYDLSGKVQVAVKGSRTQVIGDCVFFLLRTSWSKFLLCLLLAYLTMIGVFGLLFFLVQKDGILCLAKEEDCTVWDALNLSVHTMSTIGFGTVVSNSRFTDALVMVEFWLSILMGAAGGGLLFSRVSTAGSRVAFSDVALVRSLKTVRGCPTISFRIVNERPFSCLFDVTCRVSALVRDSEAGLRVLASCKLERGSTMMFRAVWNLIHCLDEESPLFGLDETNCQEKFLALVVQLEGTDQTYMQKVFANKCYYPADFRFEEDFVDIMAMSGNRITVDLKGLSKTRRIKSPESEAVPASRAEDDGSSENEEEGHNFGV</sequence>
<feature type="domain" description="Inward rectifier potassium channel C-terminal" evidence="14">
    <location>
        <begin position="226"/>
        <end position="315"/>
    </location>
</feature>
<dbReference type="InterPro" id="IPR013518">
    <property type="entry name" value="K_chnl_inward-rec_Kir_cyto"/>
</dbReference>
<dbReference type="Gene3D" id="1.10.287.70">
    <property type="match status" value="1"/>
</dbReference>
<keyword evidence="2 11" id="KW-0813">Transport</keyword>
<dbReference type="Proteomes" id="UP001642464">
    <property type="component" value="Unassembled WGS sequence"/>
</dbReference>
<evidence type="ECO:0000256" key="13">
    <source>
        <dbReference type="SAM" id="Phobius"/>
    </source>
</evidence>
<evidence type="ECO:0000256" key="3">
    <source>
        <dbReference type="ARBA" id="ARBA00022538"/>
    </source>
</evidence>
<proteinExistence type="inferred from homology"/>
<keyword evidence="8 11" id="KW-0406">Ion transport</keyword>
<name>A0ABP0Q5Q0_9DINO</name>
<evidence type="ECO:0000313" key="15">
    <source>
        <dbReference type="EMBL" id="CAK9083536.1"/>
    </source>
</evidence>
<evidence type="ECO:0000256" key="9">
    <source>
        <dbReference type="ARBA" id="ARBA00023136"/>
    </source>
</evidence>